<sequence length="154" mass="17169">MSSALTGKLEADAEINASPDQFHDMVANRPHHLHHASYDKVQGCDLHEGEWGKVGTVVIWRYVHDGKAKVTKDVIEAIDHDKKLVTFRALEGDKVKEYKSLLVTVQASPKIGGGSVVHWTLEYEKLHDAVAPESFLQFLVDLSKDMDAHLTQSN</sequence>
<dbReference type="InterPro" id="IPR000916">
    <property type="entry name" value="Bet_v_I/MLP"/>
</dbReference>
<dbReference type="SUPFAM" id="SSF55961">
    <property type="entry name" value="Bet v1-like"/>
    <property type="match status" value="1"/>
</dbReference>
<reference evidence="2" key="1">
    <citation type="submission" date="2019-09" db="EMBL/GenBank/DDBJ databases">
        <title>Draft genome information of white flower Hibiscus syriacus.</title>
        <authorList>
            <person name="Kim Y.-M."/>
        </authorList>
    </citation>
    <scope>NUCLEOTIDE SEQUENCE [LARGE SCALE GENOMIC DNA]</scope>
    <source>
        <strain evidence="2">YM2019G1</strain>
    </source>
</reference>
<evidence type="ECO:0000259" key="1">
    <source>
        <dbReference type="SMART" id="SM01037"/>
    </source>
</evidence>
<feature type="domain" description="Bet v I/Major latex protein" evidence="1">
    <location>
        <begin position="4"/>
        <end position="153"/>
    </location>
</feature>
<dbReference type="GO" id="GO:0006952">
    <property type="term" value="P:defense response"/>
    <property type="evidence" value="ECO:0007669"/>
    <property type="project" value="InterPro"/>
</dbReference>
<dbReference type="EMBL" id="VEPZ02000782">
    <property type="protein sequence ID" value="KAE8719633.1"/>
    <property type="molecule type" value="Genomic_DNA"/>
</dbReference>
<gene>
    <name evidence="2" type="ORF">F3Y22_tig00109936pilonHSYRG00051</name>
</gene>
<organism evidence="2 3">
    <name type="scientific">Hibiscus syriacus</name>
    <name type="common">Rose of Sharon</name>
    <dbReference type="NCBI Taxonomy" id="106335"/>
    <lineage>
        <taxon>Eukaryota</taxon>
        <taxon>Viridiplantae</taxon>
        <taxon>Streptophyta</taxon>
        <taxon>Embryophyta</taxon>
        <taxon>Tracheophyta</taxon>
        <taxon>Spermatophyta</taxon>
        <taxon>Magnoliopsida</taxon>
        <taxon>eudicotyledons</taxon>
        <taxon>Gunneridae</taxon>
        <taxon>Pentapetalae</taxon>
        <taxon>rosids</taxon>
        <taxon>malvids</taxon>
        <taxon>Malvales</taxon>
        <taxon>Malvaceae</taxon>
        <taxon>Malvoideae</taxon>
        <taxon>Hibiscus</taxon>
    </lineage>
</organism>
<dbReference type="CDD" id="cd07816">
    <property type="entry name" value="Bet_v1-like"/>
    <property type="match status" value="1"/>
</dbReference>
<dbReference type="Proteomes" id="UP000436088">
    <property type="component" value="Unassembled WGS sequence"/>
</dbReference>
<protein>
    <submittedName>
        <fullName evidence="2">MLP-like protein 28</fullName>
    </submittedName>
</protein>
<name>A0A6A3BSJ3_HIBSY</name>
<accession>A0A6A3BSJ3</accession>
<dbReference type="InterPro" id="IPR051761">
    <property type="entry name" value="MLP-like_ligand-binding"/>
</dbReference>
<evidence type="ECO:0000313" key="3">
    <source>
        <dbReference type="Proteomes" id="UP000436088"/>
    </source>
</evidence>
<dbReference type="SMART" id="SM01037">
    <property type="entry name" value="Bet_v_1"/>
    <property type="match status" value="1"/>
</dbReference>
<dbReference type="Pfam" id="PF00407">
    <property type="entry name" value="Bet_v_1"/>
    <property type="match status" value="1"/>
</dbReference>
<dbReference type="Gene3D" id="3.30.530.20">
    <property type="match status" value="1"/>
</dbReference>
<dbReference type="AlphaFoldDB" id="A0A6A3BSJ3"/>
<dbReference type="OrthoDB" id="1858121at2759"/>
<evidence type="ECO:0000313" key="2">
    <source>
        <dbReference type="EMBL" id="KAE8719633.1"/>
    </source>
</evidence>
<dbReference type="PANTHER" id="PTHR31907">
    <property type="entry name" value="MLP-LIKE PROTEIN 423"/>
    <property type="match status" value="1"/>
</dbReference>
<dbReference type="InterPro" id="IPR023393">
    <property type="entry name" value="START-like_dom_sf"/>
</dbReference>
<keyword evidence="3" id="KW-1185">Reference proteome</keyword>
<comment type="caution">
    <text evidence="2">The sequence shown here is derived from an EMBL/GenBank/DDBJ whole genome shotgun (WGS) entry which is preliminary data.</text>
</comment>
<proteinExistence type="predicted"/>